<comment type="caution">
    <text evidence="4">The sequence shown here is derived from an EMBL/GenBank/DDBJ whole genome shotgun (WGS) entry which is preliminary data.</text>
</comment>
<dbReference type="Gene3D" id="3.10.10.10">
    <property type="entry name" value="HIV Type 1 Reverse Transcriptase, subunit A, domain 1"/>
    <property type="match status" value="1"/>
</dbReference>
<protein>
    <submittedName>
        <fullName evidence="4">Putative reverse transcriptase domain-containing protein</fullName>
    </submittedName>
</protein>
<feature type="domain" description="Reverse transcriptase" evidence="2">
    <location>
        <begin position="163"/>
        <end position="219"/>
    </location>
</feature>
<evidence type="ECO:0000256" key="1">
    <source>
        <dbReference type="SAM" id="Phobius"/>
    </source>
</evidence>
<feature type="domain" description="Tf2-1-like SH3-like" evidence="3">
    <location>
        <begin position="397"/>
        <end position="461"/>
    </location>
</feature>
<dbReference type="InterPro" id="IPR043128">
    <property type="entry name" value="Rev_trsase/Diguanyl_cyclase"/>
</dbReference>
<feature type="transmembrane region" description="Helical" evidence="1">
    <location>
        <begin position="537"/>
        <end position="559"/>
    </location>
</feature>
<evidence type="ECO:0000259" key="2">
    <source>
        <dbReference type="Pfam" id="PF00078"/>
    </source>
</evidence>
<sequence>MKVNEPKLKDIPVVREFPSVFLKDLSGLPPSRDVEFCIDLIPEVMPVEKSPYHLAHTKMQELSNQLKELQEKGFIQPRSSPWGAPVLFVKKKDGSFCMCIDYRQLNKLTVKNCYPLPRINDLFDQLQGSRYFLKIDLRSSYHQLRVREEDIPKTAFRTRPYLDKFVIVFIDDILIYSKSKDEHEVHLKIIFGLLEKEKLFGKFSKCEFWLQHVHFLGHVVNSKGIHVDPSKIKAVKNWRPLKTPTEIRSFLGLAGYYRRIIINFLKIAKPLTQLAQKNKKFKWGKANIVAHALSRKERLKSRRSRAMSMTIYSSIKARILEGQSKASKDVNTLAKMLKEISNAHSLGEVEESKLIGPKIIQETTDKIVQIKERLKTARDRQKSYPDHRRKPLEFSVGDKVLLKVSPRKGMVRFGKRSKLLPRNVGPYEIVERVGPVTYRLYLSQELEGVHDTFHVSNLKKCLADANLHVLLEEVKIDNKLRFVEEHMEIMDREVKKLKKRRIPIVKVCWNSRRGPKFSWEREDEMKRKYPQLSRLRFVIAAFLRYVHLGISILVATALAQKNKRTLEAESIVRAASTRNAWSVLFKNSVPLSVRTEITEA</sequence>
<feature type="domain" description="Reverse transcriptase" evidence="2">
    <location>
        <begin position="89"/>
        <end position="160"/>
    </location>
</feature>
<dbReference type="InterPro" id="IPR000477">
    <property type="entry name" value="RT_dom"/>
</dbReference>
<reference evidence="4" key="1">
    <citation type="journal article" date="2019" name="Sci. Rep.">
        <title>Draft genome of Tanacetum cinerariifolium, the natural source of mosquito coil.</title>
        <authorList>
            <person name="Yamashiro T."/>
            <person name="Shiraishi A."/>
            <person name="Satake H."/>
            <person name="Nakayama K."/>
        </authorList>
    </citation>
    <scope>NUCLEOTIDE SEQUENCE</scope>
</reference>
<organism evidence="4">
    <name type="scientific">Tanacetum cinerariifolium</name>
    <name type="common">Dalmatian daisy</name>
    <name type="synonym">Chrysanthemum cinerariifolium</name>
    <dbReference type="NCBI Taxonomy" id="118510"/>
    <lineage>
        <taxon>Eukaryota</taxon>
        <taxon>Viridiplantae</taxon>
        <taxon>Streptophyta</taxon>
        <taxon>Embryophyta</taxon>
        <taxon>Tracheophyta</taxon>
        <taxon>Spermatophyta</taxon>
        <taxon>Magnoliopsida</taxon>
        <taxon>eudicotyledons</taxon>
        <taxon>Gunneridae</taxon>
        <taxon>Pentapetalae</taxon>
        <taxon>asterids</taxon>
        <taxon>campanulids</taxon>
        <taxon>Asterales</taxon>
        <taxon>Asteraceae</taxon>
        <taxon>Asteroideae</taxon>
        <taxon>Anthemideae</taxon>
        <taxon>Anthemidinae</taxon>
        <taxon>Tanacetum</taxon>
    </lineage>
</organism>
<dbReference type="InterPro" id="IPR053134">
    <property type="entry name" value="RNA-dir_DNA_polymerase"/>
</dbReference>
<keyword evidence="4" id="KW-0695">RNA-directed DNA polymerase</keyword>
<dbReference type="InterPro" id="IPR043502">
    <property type="entry name" value="DNA/RNA_pol_sf"/>
</dbReference>
<keyword evidence="1" id="KW-0812">Transmembrane</keyword>
<dbReference type="FunFam" id="3.30.70.270:FF:000003">
    <property type="entry name" value="Transposon Ty3-G Gag-Pol polyprotein"/>
    <property type="match status" value="1"/>
</dbReference>
<evidence type="ECO:0000259" key="3">
    <source>
        <dbReference type="Pfam" id="PF24626"/>
    </source>
</evidence>
<dbReference type="CDD" id="cd01647">
    <property type="entry name" value="RT_LTR"/>
    <property type="match status" value="1"/>
</dbReference>
<dbReference type="Gene3D" id="3.30.70.270">
    <property type="match status" value="3"/>
</dbReference>
<proteinExistence type="predicted"/>
<dbReference type="Pfam" id="PF00078">
    <property type="entry name" value="RVT_1"/>
    <property type="match status" value="2"/>
</dbReference>
<accession>A0A6L2JR98</accession>
<keyword evidence="1" id="KW-1133">Transmembrane helix</keyword>
<dbReference type="PANTHER" id="PTHR24559:SF427">
    <property type="entry name" value="RNA-DIRECTED DNA POLYMERASE"/>
    <property type="match status" value="1"/>
</dbReference>
<keyword evidence="4" id="KW-0808">Transferase</keyword>
<dbReference type="EMBL" id="BKCJ010001018">
    <property type="protein sequence ID" value="GEU38154.1"/>
    <property type="molecule type" value="Genomic_DNA"/>
</dbReference>
<evidence type="ECO:0000313" key="4">
    <source>
        <dbReference type="EMBL" id="GEU38154.1"/>
    </source>
</evidence>
<dbReference type="InterPro" id="IPR056924">
    <property type="entry name" value="SH3_Tf2-1"/>
</dbReference>
<dbReference type="SUPFAM" id="SSF56672">
    <property type="entry name" value="DNA/RNA polymerases"/>
    <property type="match status" value="1"/>
</dbReference>
<dbReference type="AlphaFoldDB" id="A0A6L2JR98"/>
<keyword evidence="1" id="KW-0472">Membrane</keyword>
<dbReference type="Pfam" id="PF24626">
    <property type="entry name" value="SH3_Tf2-1"/>
    <property type="match status" value="1"/>
</dbReference>
<gene>
    <name evidence="4" type="ORF">Tci_010132</name>
</gene>
<name>A0A6L2JR98_TANCI</name>
<keyword evidence="4" id="KW-0548">Nucleotidyltransferase</keyword>
<dbReference type="PANTHER" id="PTHR24559">
    <property type="entry name" value="TRANSPOSON TY3-I GAG-POL POLYPROTEIN"/>
    <property type="match status" value="1"/>
</dbReference>
<dbReference type="GO" id="GO:0003964">
    <property type="term" value="F:RNA-directed DNA polymerase activity"/>
    <property type="evidence" value="ECO:0007669"/>
    <property type="project" value="UniProtKB-KW"/>
</dbReference>